<dbReference type="GO" id="GO:0005576">
    <property type="term" value="C:extracellular region"/>
    <property type="evidence" value="ECO:0007669"/>
    <property type="project" value="UniProtKB-SubCell"/>
</dbReference>
<evidence type="ECO:0000256" key="3">
    <source>
        <dbReference type="ARBA" id="ARBA00022525"/>
    </source>
</evidence>
<evidence type="ECO:0000256" key="1">
    <source>
        <dbReference type="ARBA" id="ARBA00004340"/>
    </source>
</evidence>
<reference evidence="5" key="1">
    <citation type="journal article" date="2020" name="Fungal Divers.">
        <title>Resolving the Mortierellaceae phylogeny through synthesis of multi-gene phylogenetics and phylogenomics.</title>
        <authorList>
            <person name="Vandepol N."/>
            <person name="Liber J."/>
            <person name="Desiro A."/>
            <person name="Na H."/>
            <person name="Kennedy M."/>
            <person name="Barry K."/>
            <person name="Grigoriev I.V."/>
            <person name="Miller A.N."/>
            <person name="O'Donnell K."/>
            <person name="Stajich J.E."/>
            <person name="Bonito G."/>
        </authorList>
    </citation>
    <scope>NUCLEOTIDE SEQUENCE</scope>
    <source>
        <strain evidence="5">CK1249</strain>
    </source>
</reference>
<protein>
    <recommendedName>
        <fullName evidence="4">Crinkler effector protein N-terminal domain-containing protein</fullName>
    </recommendedName>
</protein>
<evidence type="ECO:0000313" key="6">
    <source>
        <dbReference type="Proteomes" id="UP000738359"/>
    </source>
</evidence>
<dbReference type="Pfam" id="PF20147">
    <property type="entry name" value="Crinkler"/>
    <property type="match status" value="1"/>
</dbReference>
<dbReference type="AlphaFoldDB" id="A0A9P6IY10"/>
<accession>A0A9P6IY10</accession>
<feature type="domain" description="Crinkler effector protein N-terminal" evidence="4">
    <location>
        <begin position="6"/>
        <end position="107"/>
    </location>
</feature>
<evidence type="ECO:0000259" key="4">
    <source>
        <dbReference type="Pfam" id="PF20147"/>
    </source>
</evidence>
<dbReference type="Proteomes" id="UP000738359">
    <property type="component" value="Unassembled WGS sequence"/>
</dbReference>
<sequence>MTDNLLTLFCLVDGEATSNAFPVEIESTKTIGHLKKLIKTEKANNFQDVDADDLTLWRVSIPDDDDDNDLPVLLGSVLEKKKLKATTRLLKVFDTELPDDTIHIIVQRPPPVHAPVPIRASTPLPGYLSDESRPGTPLSGDLHVDITKITDKFFAPGPIANFLDAFVRGEGALPGTTGPIRGLPRAWRRGFGKAPPSRPSLLFMDLPDPSMPNSASRNLAAGSILELVKQNNRAVIPVFGVSGCGKTRAVIELLSQHWGFYFNASSDDWGSGDMITLHSTVQDHLKDTRKSFIVDRQANNAYARKTTLLLFLSRLLIFKYCLNVPESGKTFTSARWALLQVCPHVLFKDIFDILFLQVLKLRHHPANDLLDLIRNVYEDTKECLIKEGCLPNIKEDTRLLVVHDEAQFLGDEFNGSFQSMSSSDETPRPLLSPILHAFRNIGEHQLTLVTCGTGLSINTLFWVQSSGSGLKDSSSTFEYLEFPGWTDRDSMKTYISRVRDCLQDEQSKQALNEYLSQDALNMLYNKFVGRYRPAIVAMERIVESNDPSAWKKTIEDAEERLVSWAYRHIKGNLCYEILRVHEKQNKYKELRLESIDNMLGLLMYQRCMFGNHDLVLKEVNPELVEHAFGRIKIIKGHAVTVMDEPFVSLAVQNYFAAIDPYFAREVRKRMVKSSAIEQGCVFERFMMKVFSETFNTRPLSEWPHQPAISEMCPALVGKVEIVGWREPGLEQGTTHAMMSMEEFMKAHVKHGSTHKNMPVAPFFFPKSHLSGPDLVFFIRIDGARVVPIFVQMKLHQGSSNFSENDWSEALSTVSAPKIEDHAKDFRKYCPDNVYISMIVAYPTKWAEALLAPSEVPKDSCGVQQVVINVSDNNFGDIFPQEHVEFIDRLKNARKRTADRDDSTTECTKKSRS</sequence>
<evidence type="ECO:0000256" key="2">
    <source>
        <dbReference type="ARBA" id="ARBA00004613"/>
    </source>
</evidence>
<dbReference type="OrthoDB" id="2393824at2759"/>
<comment type="subcellular location">
    <subcellularLocation>
        <location evidence="1">Host cell</location>
    </subcellularLocation>
    <subcellularLocation>
        <location evidence="2">Secreted</location>
    </subcellularLocation>
</comment>
<comment type="caution">
    <text evidence="5">The sequence shown here is derived from an EMBL/GenBank/DDBJ whole genome shotgun (WGS) entry which is preliminary data.</text>
</comment>
<dbReference type="EMBL" id="JAAAHY010001116">
    <property type="protein sequence ID" value="KAF9952480.1"/>
    <property type="molecule type" value="Genomic_DNA"/>
</dbReference>
<dbReference type="InterPro" id="IPR045379">
    <property type="entry name" value="Crinkler_N"/>
</dbReference>
<proteinExistence type="predicted"/>
<dbReference type="GO" id="GO:0043657">
    <property type="term" value="C:host cell"/>
    <property type="evidence" value="ECO:0007669"/>
    <property type="project" value="UniProtKB-SubCell"/>
</dbReference>
<organism evidence="5 6">
    <name type="scientific">Mortierella alpina</name>
    <name type="common">Oleaginous fungus</name>
    <name type="synonym">Mortierella renispora</name>
    <dbReference type="NCBI Taxonomy" id="64518"/>
    <lineage>
        <taxon>Eukaryota</taxon>
        <taxon>Fungi</taxon>
        <taxon>Fungi incertae sedis</taxon>
        <taxon>Mucoromycota</taxon>
        <taxon>Mortierellomycotina</taxon>
        <taxon>Mortierellomycetes</taxon>
        <taxon>Mortierellales</taxon>
        <taxon>Mortierellaceae</taxon>
        <taxon>Mortierella</taxon>
    </lineage>
</organism>
<keyword evidence="6" id="KW-1185">Reference proteome</keyword>
<gene>
    <name evidence="5" type="ORF">BGZ70_000589</name>
</gene>
<keyword evidence="3" id="KW-0964">Secreted</keyword>
<name>A0A9P6IY10_MORAP</name>
<evidence type="ECO:0000313" key="5">
    <source>
        <dbReference type="EMBL" id="KAF9952480.1"/>
    </source>
</evidence>